<keyword evidence="7" id="KW-1185">Reference proteome</keyword>
<organism evidence="6 7">
    <name type="scientific">Phrynocephalus forsythii</name>
    <dbReference type="NCBI Taxonomy" id="171643"/>
    <lineage>
        <taxon>Eukaryota</taxon>
        <taxon>Metazoa</taxon>
        <taxon>Chordata</taxon>
        <taxon>Craniata</taxon>
        <taxon>Vertebrata</taxon>
        <taxon>Euteleostomi</taxon>
        <taxon>Lepidosauria</taxon>
        <taxon>Squamata</taxon>
        <taxon>Bifurcata</taxon>
        <taxon>Unidentata</taxon>
        <taxon>Episquamata</taxon>
        <taxon>Toxicofera</taxon>
        <taxon>Iguania</taxon>
        <taxon>Acrodonta</taxon>
        <taxon>Agamidae</taxon>
        <taxon>Agaminae</taxon>
        <taxon>Phrynocephalus</taxon>
    </lineage>
</organism>
<evidence type="ECO:0000256" key="3">
    <source>
        <dbReference type="SAM" id="MobiDB-lite"/>
    </source>
</evidence>
<protein>
    <recommendedName>
        <fullName evidence="8">NADPH oxidase organizer 1</fullName>
    </recommendedName>
</protein>
<dbReference type="AlphaFoldDB" id="A0A9Q1ARN5"/>
<dbReference type="InterPro" id="IPR001683">
    <property type="entry name" value="PX_dom"/>
</dbReference>
<dbReference type="PROSITE" id="PS50002">
    <property type="entry name" value="SH3"/>
    <property type="match status" value="2"/>
</dbReference>
<evidence type="ECO:0000313" key="6">
    <source>
        <dbReference type="EMBL" id="KAJ7306117.1"/>
    </source>
</evidence>
<proteinExistence type="predicted"/>
<dbReference type="Gene3D" id="3.30.1520.10">
    <property type="entry name" value="Phox-like domain"/>
    <property type="match status" value="1"/>
</dbReference>
<evidence type="ECO:0000259" key="4">
    <source>
        <dbReference type="PROSITE" id="PS50002"/>
    </source>
</evidence>
<feature type="compositionally biased region" description="Polar residues" evidence="3">
    <location>
        <begin position="339"/>
        <end position="350"/>
    </location>
</feature>
<dbReference type="InterPro" id="IPR051228">
    <property type="entry name" value="NADPH_Oxidase/PX-Domain"/>
</dbReference>
<feature type="domain" description="SH3" evidence="4">
    <location>
        <begin position="153"/>
        <end position="215"/>
    </location>
</feature>
<keyword evidence="1 2" id="KW-0728">SH3 domain</keyword>
<evidence type="ECO:0000259" key="5">
    <source>
        <dbReference type="PROSITE" id="PS50195"/>
    </source>
</evidence>
<feature type="region of interest" description="Disordered" evidence="3">
    <location>
        <begin position="301"/>
        <end position="376"/>
    </location>
</feature>
<comment type="caution">
    <text evidence="6">The sequence shown here is derived from an EMBL/GenBank/DDBJ whole genome shotgun (WGS) entry which is preliminary data.</text>
</comment>
<dbReference type="GO" id="GO:0005737">
    <property type="term" value="C:cytoplasm"/>
    <property type="evidence" value="ECO:0007669"/>
    <property type="project" value="TreeGrafter"/>
</dbReference>
<gene>
    <name evidence="6" type="ORF">JRQ81_010483</name>
</gene>
<dbReference type="PANTHER" id="PTHR15706">
    <property type="entry name" value="SH3 MULTIPLE DOMAIN"/>
    <property type="match status" value="1"/>
</dbReference>
<dbReference type="GO" id="GO:0042554">
    <property type="term" value="P:superoxide anion generation"/>
    <property type="evidence" value="ECO:0007669"/>
    <property type="project" value="TreeGrafter"/>
</dbReference>
<dbReference type="CDD" id="cd12024">
    <property type="entry name" value="SH3_NoxO1_2"/>
    <property type="match status" value="1"/>
</dbReference>
<feature type="domain" description="SH3" evidence="4">
    <location>
        <begin position="224"/>
        <end position="283"/>
    </location>
</feature>
<accession>A0A9Q1ARN5</accession>
<dbReference type="SUPFAM" id="SSF50044">
    <property type="entry name" value="SH3-domain"/>
    <property type="match status" value="2"/>
</dbReference>
<dbReference type="InterPro" id="IPR036028">
    <property type="entry name" value="SH3-like_dom_sf"/>
</dbReference>
<dbReference type="Gene3D" id="2.30.30.40">
    <property type="entry name" value="SH3 Domains"/>
    <property type="match status" value="2"/>
</dbReference>
<dbReference type="InterPro" id="IPR035758">
    <property type="entry name" value="NoxO1_SH3_2"/>
</dbReference>
<dbReference type="SUPFAM" id="SSF64268">
    <property type="entry name" value="PX domain"/>
    <property type="match status" value="1"/>
</dbReference>
<dbReference type="GO" id="GO:0016176">
    <property type="term" value="F:superoxide-generating NADPH oxidase activator activity"/>
    <property type="evidence" value="ECO:0007669"/>
    <property type="project" value="TreeGrafter"/>
</dbReference>
<feature type="domain" description="PX" evidence="5">
    <location>
        <begin position="1"/>
        <end position="127"/>
    </location>
</feature>
<evidence type="ECO:0008006" key="8">
    <source>
        <dbReference type="Google" id="ProtNLM"/>
    </source>
</evidence>
<dbReference type="InterPro" id="IPR001452">
    <property type="entry name" value="SH3_domain"/>
</dbReference>
<dbReference type="Pfam" id="PF00018">
    <property type="entry name" value="SH3_1"/>
    <property type="match status" value="1"/>
</dbReference>
<evidence type="ECO:0000313" key="7">
    <source>
        <dbReference type="Proteomes" id="UP001142489"/>
    </source>
</evidence>
<name>A0A9Q1ARN5_9SAUR</name>
<dbReference type="OrthoDB" id="10255964at2759"/>
<dbReference type="GO" id="GO:0035091">
    <property type="term" value="F:phosphatidylinositol binding"/>
    <property type="evidence" value="ECO:0007669"/>
    <property type="project" value="InterPro"/>
</dbReference>
<dbReference type="Pfam" id="PF00787">
    <property type="entry name" value="PX"/>
    <property type="match status" value="1"/>
</dbReference>
<dbReference type="InterPro" id="IPR036871">
    <property type="entry name" value="PX_dom_sf"/>
</dbReference>
<dbReference type="EMBL" id="JAPFRF010000021">
    <property type="protein sequence ID" value="KAJ7306117.1"/>
    <property type="molecule type" value="Genomic_DNA"/>
</dbReference>
<dbReference type="PANTHER" id="PTHR15706:SF10">
    <property type="entry name" value="NADPH OXIDASE ORGANIZER 1"/>
    <property type="match status" value="1"/>
</dbReference>
<reference evidence="6" key="1">
    <citation type="journal article" date="2023" name="DNA Res.">
        <title>Chromosome-level genome assembly of Phrynocephalus forsythii using third-generation DNA sequencing and Hi-C analysis.</title>
        <authorList>
            <person name="Qi Y."/>
            <person name="Zhao W."/>
            <person name="Zhao Y."/>
            <person name="Niu C."/>
            <person name="Cao S."/>
            <person name="Zhang Y."/>
        </authorList>
    </citation>
    <scope>NUCLEOTIDE SEQUENCE</scope>
    <source>
        <tissue evidence="6">Muscle</tissue>
    </source>
</reference>
<sequence>MSADSFPVEVEALAVLKHQKTKSCMLSVLWSDQTHILIYREFKEFEKLHKRLKRKFPIESGVLKKSDRTIPTFRDVNRILQKTHKLSCCTEVLTSLQIYCQGLLRTQPSISRGEDVVCFFKAQNQDLDPFFQKTEASTEEPAGPSRLAITQPLVAPLYRCLAAFETEDVKMNPFRTSRAETLDVLVKDRSGWWLVENHRKQLAWFPASYLEKTEDDSVVREAVEEGMLYYLTQSYEAKQPDELSVKSGVLVEVLETLENGWWLIRYNGKSGYVPSAFLQPYRNPHRTFLALALSRLSSSIPNISGVPRPPGQASPIQPKGNLDEAAGVPPFHRMRGEKLSTQSPTQAQSPGATADAAGPGGTTKTECLADSSGNGSRQESLWAWVSAGGRVETPCSAFGGGGNPGKQPCNASLASRDGGSDLSLGFHRGRPPVPFRPSPHEILQKCSAATQRAMWGALREAAPDPCPPSGPHSMAL</sequence>
<dbReference type="PROSITE" id="PS50195">
    <property type="entry name" value="PX"/>
    <property type="match status" value="1"/>
</dbReference>
<feature type="region of interest" description="Disordered" evidence="3">
    <location>
        <begin position="398"/>
        <end position="438"/>
    </location>
</feature>
<evidence type="ECO:0000256" key="1">
    <source>
        <dbReference type="ARBA" id="ARBA00022443"/>
    </source>
</evidence>
<dbReference type="SMART" id="SM00326">
    <property type="entry name" value="SH3"/>
    <property type="match status" value="2"/>
</dbReference>
<dbReference type="Proteomes" id="UP001142489">
    <property type="component" value="Unassembled WGS sequence"/>
</dbReference>
<feature type="compositionally biased region" description="Low complexity" evidence="3">
    <location>
        <begin position="351"/>
        <end position="365"/>
    </location>
</feature>
<evidence type="ECO:0000256" key="2">
    <source>
        <dbReference type="PROSITE-ProRule" id="PRU00192"/>
    </source>
</evidence>